<gene>
    <name evidence="3" type="ORF">BB8028_0001g07810</name>
</gene>
<dbReference type="InterPro" id="IPR011044">
    <property type="entry name" value="Quino_amine_DH_bsu"/>
</dbReference>
<dbReference type="InterPro" id="IPR053137">
    <property type="entry name" value="NLR-like"/>
</dbReference>
<feature type="domain" description="NACHT" evidence="2">
    <location>
        <begin position="437"/>
        <end position="583"/>
    </location>
</feature>
<dbReference type="PROSITE" id="PS50837">
    <property type="entry name" value="NACHT"/>
    <property type="match status" value="1"/>
</dbReference>
<dbReference type="Gene3D" id="2.130.10.10">
    <property type="entry name" value="YVTN repeat-like/Quinoprotein amine dehydrogenase"/>
    <property type="match status" value="3"/>
</dbReference>
<dbReference type="SUPFAM" id="SSF50998">
    <property type="entry name" value="Quinoprotein alcohol dehydrogenase-like"/>
    <property type="match status" value="1"/>
</dbReference>
<accession>A0A2S7XXW5</accession>
<dbReference type="SUPFAM" id="SSF50969">
    <property type="entry name" value="YVTN repeat-like/Quinoprotein amine dehydrogenase"/>
    <property type="match status" value="1"/>
</dbReference>
<reference evidence="3 4" key="1">
    <citation type="submission" date="2016-07" db="EMBL/GenBank/DDBJ databases">
        <title>Comparative genomics of the entomopathogenic fungus Beauveria bassiana.</title>
        <authorList>
            <person name="Valero Jimenez C.A."/>
            <person name="Zwaan B.J."/>
            <person name="Van Kan J.A."/>
            <person name="Takken W."/>
            <person name="Debets A.J."/>
            <person name="Schoustra S.E."/>
            <person name="Koenraadt C.J."/>
        </authorList>
    </citation>
    <scope>NUCLEOTIDE SEQUENCE [LARGE SCALE GENOMIC DNA]</scope>
    <source>
        <strain evidence="3 4">ARSEF 8028</strain>
    </source>
</reference>
<dbReference type="EMBL" id="JRHA01000001">
    <property type="protein sequence ID" value="PQK08708.1"/>
    <property type="molecule type" value="Genomic_DNA"/>
</dbReference>
<dbReference type="SUPFAM" id="SSF75011">
    <property type="entry name" value="3-carboxy-cis,cis-mucoante lactonizing enzyme"/>
    <property type="match status" value="1"/>
</dbReference>
<evidence type="ECO:0000313" key="4">
    <source>
        <dbReference type="Proteomes" id="UP000237441"/>
    </source>
</evidence>
<dbReference type="InterPro" id="IPR011047">
    <property type="entry name" value="Quinoprotein_ADH-like_sf"/>
</dbReference>
<dbReference type="InterPro" id="IPR015943">
    <property type="entry name" value="WD40/YVTN_repeat-like_dom_sf"/>
</dbReference>
<dbReference type="Proteomes" id="UP000237441">
    <property type="component" value="Unassembled WGS sequence"/>
</dbReference>
<dbReference type="PANTHER" id="PTHR46082:SF11">
    <property type="entry name" value="AAA+ ATPASE DOMAIN-CONTAINING PROTEIN-RELATED"/>
    <property type="match status" value="1"/>
</dbReference>
<dbReference type="InterPro" id="IPR056884">
    <property type="entry name" value="NPHP3-like_N"/>
</dbReference>
<dbReference type="OrthoDB" id="4927425at2759"/>
<dbReference type="GO" id="GO:0009116">
    <property type="term" value="P:nucleoside metabolic process"/>
    <property type="evidence" value="ECO:0007669"/>
    <property type="project" value="InterPro"/>
</dbReference>
<organism evidence="3 4">
    <name type="scientific">Beauveria bassiana</name>
    <name type="common">White muscardine disease fungus</name>
    <name type="synonym">Tritirachium shiotae</name>
    <dbReference type="NCBI Taxonomy" id="176275"/>
    <lineage>
        <taxon>Eukaryota</taxon>
        <taxon>Fungi</taxon>
        <taxon>Dikarya</taxon>
        <taxon>Ascomycota</taxon>
        <taxon>Pezizomycotina</taxon>
        <taxon>Sordariomycetes</taxon>
        <taxon>Hypocreomycetidae</taxon>
        <taxon>Hypocreales</taxon>
        <taxon>Cordycipitaceae</taxon>
        <taxon>Beauveria</taxon>
    </lineage>
</organism>
<dbReference type="InterPro" id="IPR027417">
    <property type="entry name" value="P-loop_NTPase"/>
</dbReference>
<dbReference type="GO" id="GO:0003824">
    <property type="term" value="F:catalytic activity"/>
    <property type="evidence" value="ECO:0007669"/>
    <property type="project" value="InterPro"/>
</dbReference>
<protein>
    <recommendedName>
        <fullName evidence="2">NACHT domain-containing protein</fullName>
    </recommendedName>
</protein>
<keyword evidence="1" id="KW-0677">Repeat</keyword>
<dbReference type="InterPro" id="IPR007111">
    <property type="entry name" value="NACHT_NTPase"/>
</dbReference>
<sequence length="1720" mass="192378">MSGETPSLDSYKLYTIAWVAALDIERAAAEAMLDEEHEEPRDFQQNPSDDNDYTWGRIGIHNIVIASLPSGIYGSTSATVTVRNLVFALPHIKFGVLVGIAGAIPQIITVKDENGTDVECVDDHLDIRLGDVVVGRPDGTSGGVVQYDLGKSKAGQGWERKGSLNAPPTALLAAISKLDAAHIRGKIKIPGFLTQMLETAPRMATENLPKTPSYLHQGFENDILFKAECAHVARQADCRLCDSSQQVLRKPRQTTEPEIHYGVIASGNTLVKDSVTRDMIAKSTGEKCICYEMEAAGIMSHFPCLVVRGICDYADSHKNDRWQRYASATAAAYTKELLFHLAARKLENTVPLSEVSALRESIDQLQAISLQGNSKIDDLRKTTDSAANRAMLSQLPAATEARYDSFAEGKSPLCLKDTRVEILSEIFSWIDAADDSRVFWLNGMAGTGKSTISRTLAKTLDDGSQLGASFFFNRDEVDRSTIRKLSSTIAADLALRYSTACAQILQLISTDSSLITKSAQEQFKCLVLKPLSSIRHTRSVVIVIDALDECDEAELPILFRLISDFIKDTTLPRVKLFLTSRPDLPVLTGFGSTKYDYDGIILHDIERPIVEHDILVFLRHELHLIRDNYNNQVDSISIPLNKSWPDEQDVQKLLKMANKLFIFAATVCKLLGDSTEGSPAAKLRDILSYTAETHHAFEPTYLPVLKRQLPSTLSKSQRKAAIDQITLILGALTVAEDPLSLHTLARLVNLDITVIEHRLNNLRSVVEILFLENSKNKEATQIRFLHLSFRDYLLSSEIRDASAIWVDEVEAHRSISSHCLRVLNRPTTGLRFNICGLETPGIPRSAVAREHLNNCVPSELQYGCLHLHYHLKLALVRISDNDAVHQFLSQHFLHWLEVLGFLGHAFESLRYVQVLERLSNITDSITIQSFLQDAMRFVEANMNMMDSAPLQVYSSALIFSPRNSIIRTTFEHRYTSWIKAAPIVEEDWSIEFRKVQAHDDSIQDIVSSPDESLVALISYSKVQIANVMGEKLFSLQGTIKEERQNHVIVAFSSDSRHFAMGDETSKVQIWNIATLECIRLIETNHQDQRKNAYPISFVESDSAILTTSAHCAEIWCIKTSNIVRNVTYSSTAHNTALSPCGTVIAVCFGDYITFWNIQSCEQIRKIECASDWVAHIDQNQLAASSFGEYDLRLCQNLDIWTVLHSNDQQVYVMSPISGEILLTADIDDLWSYTFVENSLIAVVNECIQLWNLKERQIRWANPAPRYVDTIAYLPNSSLLVVTATSFSALLTPYGMVFSEYRSSASDGVVYFWRLQTDQMKKSIQDCEPAKSIKRPQVYIHHQYLTPANGTMLAFMDDDRVHVWCAQDSLSNSRSIEAEGAGTADFSPAGQFLATRQNDECTTVAVWEMQKTAVLIRQFTFQLSNHEIMSVVFFSPDSKAIGFLVDTYPTRIANHDRKASRLRIFSIATAENLFDIDMTNQFNHQTHGACISSDNRLLAVAGYDEACVWRISHDGTEVDEIFATDETSRASFRENVAEWSTYPFSNPRDNAVSFSPDSSLLLFVRNGILEVWHTGQGTCLQRISRAHISTAVMNPDDSSILCSIGRISYHFRVLNGGSSRDSALQGSLEVASSGSRLNPGSRFEMSYSWVGWGLSDDGCWISWNGKNWLWIPLDSRPNGFAVDKNSILISSAEVGERWYEFVDHPRLEDCLEGSKQDVGLL</sequence>
<evidence type="ECO:0000256" key="1">
    <source>
        <dbReference type="ARBA" id="ARBA00022737"/>
    </source>
</evidence>
<evidence type="ECO:0000313" key="3">
    <source>
        <dbReference type="EMBL" id="PQK08708.1"/>
    </source>
</evidence>
<dbReference type="InterPro" id="IPR035994">
    <property type="entry name" value="Nucleoside_phosphorylase_sf"/>
</dbReference>
<comment type="caution">
    <text evidence="3">The sequence shown here is derived from an EMBL/GenBank/DDBJ whole genome shotgun (WGS) entry which is preliminary data.</text>
</comment>
<dbReference type="Gene3D" id="3.40.50.300">
    <property type="entry name" value="P-loop containing nucleotide triphosphate hydrolases"/>
    <property type="match status" value="1"/>
</dbReference>
<dbReference type="Pfam" id="PF24883">
    <property type="entry name" value="NPHP3_N"/>
    <property type="match status" value="1"/>
</dbReference>
<dbReference type="Gene3D" id="3.40.50.1580">
    <property type="entry name" value="Nucleoside phosphorylase domain"/>
    <property type="match status" value="1"/>
</dbReference>
<dbReference type="PANTHER" id="PTHR46082">
    <property type="entry name" value="ATP/GTP-BINDING PROTEIN-RELATED"/>
    <property type="match status" value="1"/>
</dbReference>
<dbReference type="SUPFAM" id="SSF52540">
    <property type="entry name" value="P-loop containing nucleoside triphosphate hydrolases"/>
    <property type="match status" value="1"/>
</dbReference>
<name>A0A2S7XXW5_BEABA</name>
<proteinExistence type="predicted"/>
<dbReference type="SUPFAM" id="SSF53167">
    <property type="entry name" value="Purine and uridine phosphorylases"/>
    <property type="match status" value="1"/>
</dbReference>
<evidence type="ECO:0000259" key="2">
    <source>
        <dbReference type="PROSITE" id="PS50837"/>
    </source>
</evidence>